<comment type="caution">
    <text evidence="6">The sequence shown here is derived from an EMBL/GenBank/DDBJ whole genome shotgun (WGS) entry which is preliminary data.</text>
</comment>
<feature type="region of interest" description="Disordered" evidence="5">
    <location>
        <begin position="72"/>
        <end position="98"/>
    </location>
</feature>
<evidence type="ECO:0000256" key="3">
    <source>
        <dbReference type="ARBA" id="ARBA00022691"/>
    </source>
</evidence>
<evidence type="ECO:0000256" key="1">
    <source>
        <dbReference type="ARBA" id="ARBA00022603"/>
    </source>
</evidence>
<dbReference type="InterPro" id="IPR012677">
    <property type="entry name" value="Nucleotide-bd_a/b_plait_sf"/>
</dbReference>
<evidence type="ECO:0000256" key="5">
    <source>
        <dbReference type="SAM" id="MobiDB-lite"/>
    </source>
</evidence>
<feature type="compositionally biased region" description="Basic and acidic residues" evidence="5">
    <location>
        <begin position="80"/>
        <end position="98"/>
    </location>
</feature>
<comment type="similarity">
    <text evidence="4">Belongs to the class I-like SAM-binding methyltransferase superfamily. RNA M5U methyltransferase family.</text>
</comment>
<evidence type="ECO:0000313" key="7">
    <source>
        <dbReference type="Proteomes" id="UP001162029"/>
    </source>
</evidence>
<dbReference type="InterPro" id="IPR045850">
    <property type="entry name" value="TRM2_met"/>
</dbReference>
<dbReference type="PANTHER" id="PTHR45904:SF2">
    <property type="entry name" value="TRNA (URACIL-5-)-METHYLTRANSFERASE HOMOLOG A"/>
    <property type="match status" value="1"/>
</dbReference>
<name>A0AAV0UCL7_9STRA</name>
<feature type="binding site" evidence="4">
    <location>
        <position position="688"/>
    </location>
    <ligand>
        <name>S-adenosyl-L-methionine</name>
        <dbReference type="ChEBI" id="CHEBI:59789"/>
    </ligand>
</feature>
<dbReference type="SUPFAM" id="SSF53335">
    <property type="entry name" value="S-adenosyl-L-methionine-dependent methyltransferases"/>
    <property type="match status" value="1"/>
</dbReference>
<keyword evidence="2 4" id="KW-0808">Transferase</keyword>
<dbReference type="InterPro" id="IPR035979">
    <property type="entry name" value="RBD_domain_sf"/>
</dbReference>
<dbReference type="Pfam" id="PF05958">
    <property type="entry name" value="tRNA_U5-meth_tr"/>
    <property type="match status" value="1"/>
</dbReference>
<dbReference type="AlphaFoldDB" id="A0AAV0UCL7"/>
<dbReference type="Gene3D" id="3.30.70.330">
    <property type="match status" value="1"/>
</dbReference>
<proteinExistence type="inferred from homology"/>
<dbReference type="CDD" id="cd02440">
    <property type="entry name" value="AdoMet_MTases"/>
    <property type="match status" value="1"/>
</dbReference>
<dbReference type="SUPFAM" id="SSF54928">
    <property type="entry name" value="RNA-binding domain, RBD"/>
    <property type="match status" value="1"/>
</dbReference>
<feature type="compositionally biased region" description="Basic and acidic residues" evidence="5">
    <location>
        <begin position="143"/>
        <end position="152"/>
    </location>
</feature>
<dbReference type="GO" id="GO:0006396">
    <property type="term" value="P:RNA processing"/>
    <property type="evidence" value="ECO:0007669"/>
    <property type="project" value="InterPro"/>
</dbReference>
<organism evidence="6 7">
    <name type="scientific">Peronospora destructor</name>
    <dbReference type="NCBI Taxonomy" id="86335"/>
    <lineage>
        <taxon>Eukaryota</taxon>
        <taxon>Sar</taxon>
        <taxon>Stramenopiles</taxon>
        <taxon>Oomycota</taxon>
        <taxon>Peronosporomycetes</taxon>
        <taxon>Peronosporales</taxon>
        <taxon>Peronosporaceae</taxon>
        <taxon>Peronospora</taxon>
    </lineage>
</organism>
<dbReference type="InterPro" id="IPR010280">
    <property type="entry name" value="U5_MeTrfase_fam"/>
</dbReference>
<keyword evidence="3 4" id="KW-0949">S-adenosyl-L-methionine</keyword>
<dbReference type="GO" id="GO:0008173">
    <property type="term" value="F:RNA methyltransferase activity"/>
    <property type="evidence" value="ECO:0007669"/>
    <property type="project" value="InterPro"/>
</dbReference>
<dbReference type="GO" id="GO:0032259">
    <property type="term" value="P:methylation"/>
    <property type="evidence" value="ECO:0007669"/>
    <property type="project" value="UniProtKB-KW"/>
</dbReference>
<gene>
    <name evidence="6" type="ORF">PDE001_LOCUS5808</name>
</gene>
<feature type="active site" description="Nucleophile" evidence="4">
    <location>
        <position position="716"/>
    </location>
</feature>
<evidence type="ECO:0000256" key="4">
    <source>
        <dbReference type="PROSITE-ProRule" id="PRU01024"/>
    </source>
</evidence>
<accession>A0AAV0UCL7</accession>
<evidence type="ECO:0000313" key="6">
    <source>
        <dbReference type="EMBL" id="CAI5734747.1"/>
    </source>
</evidence>
<dbReference type="EMBL" id="CANTFM010001074">
    <property type="protein sequence ID" value="CAI5734747.1"/>
    <property type="molecule type" value="Genomic_DNA"/>
</dbReference>
<protein>
    <submittedName>
        <fullName evidence="6">Uncharacterized protein</fullName>
    </submittedName>
</protein>
<sequence length="771" mass="85722">MNYGKWKDAKVLSELLRSKGINFLKVQKTRHLSFGFVLFNCKEERTKAMSKLQAIEWNGELLEVKDALPKKSMKPMLARQNREKEDKKKDQIDKKEEENVLARDVRDVVTPWANVPYQEQLERKEAEMKKVLVKIMRRTRKEFGKKEKRVAQDQRNIAKKKRKLEQEKQDNETKTKQDKVAKVYMDDAKPQYSLAIPKWLNSHGSLFVVANEVLYSRPHEGDVDTKWTRVADAADVVAIISFGSNLICSGPDGAQLTSLSSLRGTLLGCTSEGKIYKQEGMGSFASGEWKQLGEVSGATVIGLHNGFLYAHNQALDKMMSWLRASLDANALENLNFEPCVVPMSKSFGITSHNTLIILLTPEAIEFVQNSGHVKATVPLPADIKGGSFTGFASHKGLCCRMESIHASPVTESYRNKCEFSFGFDSEDKPCVGFRLGLFREGSVVVSKPDECVNVPTEMKAVCAVVQNILETSDIPVYSVTTKTGVWRVLTVRQSVSTGELMIMIQVNPAGQTPEERAAVRDLIVKRLTDGCNSFKVTSVYMQEYNGVSAPSDNDPVKHVFGKTKLEEHLLGMRFLVSPNAFFQVNTGGAEKLYSLVKKFANADEHTLLYDVCCGTGTIGICASKGVGKVVGIEICKPATDDAEANAILNGVKNVSFINSKAEDVMKDLLHKKREESEKHLNRVVAIVDPPRAGLHHQVLRALRACPPVERIVYVSCNPTVSLMRDAVTLCGPSTKSLQGRAFEPVHAVPVDMFPHTPHCEMIIVFDRVKAE</sequence>
<dbReference type="Gene3D" id="2.40.50.1070">
    <property type="match status" value="1"/>
</dbReference>
<dbReference type="GO" id="GO:0003723">
    <property type="term" value="F:RNA binding"/>
    <property type="evidence" value="ECO:0007669"/>
    <property type="project" value="TreeGrafter"/>
</dbReference>
<feature type="compositionally biased region" description="Basic and acidic residues" evidence="5">
    <location>
        <begin position="164"/>
        <end position="178"/>
    </location>
</feature>
<feature type="binding site" evidence="4">
    <location>
        <position position="633"/>
    </location>
    <ligand>
        <name>S-adenosyl-L-methionine</name>
        <dbReference type="ChEBI" id="CHEBI:59789"/>
    </ligand>
</feature>
<evidence type="ECO:0000256" key="2">
    <source>
        <dbReference type="ARBA" id="ARBA00022679"/>
    </source>
</evidence>
<feature type="binding site" evidence="4">
    <location>
        <position position="583"/>
    </location>
    <ligand>
        <name>S-adenosyl-L-methionine</name>
        <dbReference type="ChEBI" id="CHEBI:59789"/>
    </ligand>
</feature>
<dbReference type="InterPro" id="IPR029063">
    <property type="entry name" value="SAM-dependent_MTases_sf"/>
</dbReference>
<feature type="region of interest" description="Disordered" evidence="5">
    <location>
        <begin position="143"/>
        <end position="178"/>
    </location>
</feature>
<keyword evidence="7" id="KW-1185">Reference proteome</keyword>
<dbReference type="PANTHER" id="PTHR45904">
    <property type="entry name" value="TRNA (URACIL-5-)-METHYLTRANSFERASE"/>
    <property type="match status" value="1"/>
</dbReference>
<keyword evidence="1 4" id="KW-0489">Methyltransferase</keyword>
<comment type="caution">
    <text evidence="4">Lacks conserved residue(s) required for the propagation of feature annotation.</text>
</comment>
<dbReference type="Gene3D" id="3.40.50.150">
    <property type="entry name" value="Vaccinia Virus protein VP39"/>
    <property type="match status" value="1"/>
</dbReference>
<dbReference type="PROSITE" id="PS51687">
    <property type="entry name" value="SAM_MT_RNA_M5U"/>
    <property type="match status" value="1"/>
</dbReference>
<reference evidence="6" key="1">
    <citation type="submission" date="2022-12" db="EMBL/GenBank/DDBJ databases">
        <authorList>
            <person name="Webb A."/>
        </authorList>
    </citation>
    <scope>NUCLEOTIDE SEQUENCE</scope>
    <source>
        <strain evidence="6">Pd1</strain>
    </source>
</reference>
<dbReference type="Proteomes" id="UP001162029">
    <property type="component" value="Unassembled WGS sequence"/>
</dbReference>